<organism evidence="4">
    <name type="scientific">Entamoeba dispar (strain ATCC PRA-260 / SAW760)</name>
    <dbReference type="NCBI Taxonomy" id="370354"/>
    <lineage>
        <taxon>Eukaryota</taxon>
        <taxon>Amoebozoa</taxon>
        <taxon>Evosea</taxon>
        <taxon>Archamoebae</taxon>
        <taxon>Mastigamoebida</taxon>
        <taxon>Entamoebidae</taxon>
        <taxon>Entamoeba</taxon>
    </lineage>
</organism>
<dbReference type="Gene3D" id="3.40.50.300">
    <property type="entry name" value="P-loop containing nucleotide triphosphate hydrolases"/>
    <property type="match status" value="1"/>
</dbReference>
<evidence type="ECO:0000313" key="3">
    <source>
        <dbReference type="EMBL" id="EDR27225.1"/>
    </source>
</evidence>
<sequence length="208" mass="24065">MEYNQQYNYDYFLKVSIIGDRGSGKTCLCDRIVNNQFISKYLPPIGIDYKTKFYIIDNKIIRTAFWEFCYSNRYCPIGDELKGSTLLLLIFDMSNSDSFHSLKYYYKRISHQFLLPPPIFCIGTKSDLPSTISERQILKQLKKMNYPPLYYSSSLTGSACNSIHSDIITILSNKINDIIKQPPSQDDSFSFLYQSNSHSHPSKKCCLS</sequence>
<dbReference type="SMART" id="SM00175">
    <property type="entry name" value="RAB"/>
    <property type="match status" value="1"/>
</dbReference>
<reference evidence="4" key="1">
    <citation type="submission" date="2007-12" db="EMBL/GenBank/DDBJ databases">
        <title>Annotation of Entamoeba dispar SAW760.</title>
        <authorList>
            <person name="Lorenzi H."/>
            <person name="Inman J."/>
            <person name="Schobel S."/>
            <person name="Amedeo P."/>
            <person name="Caler E."/>
        </authorList>
    </citation>
    <scope>NUCLEOTIDE SEQUENCE [LARGE SCALE GENOMIC DNA]</scope>
    <source>
        <strain evidence="4">ATCC PRA-260 / SAW760</strain>
    </source>
</reference>
<dbReference type="VEuPathDB" id="AmoebaDB:EDI_044130"/>
<dbReference type="PROSITE" id="PS51419">
    <property type="entry name" value="RAB"/>
    <property type="match status" value="1"/>
</dbReference>
<proteinExistence type="predicted"/>
<name>B0EE22_ENTDS</name>
<evidence type="ECO:0000313" key="2">
    <source>
        <dbReference type="EMBL" id="EDR25857.1"/>
    </source>
</evidence>
<dbReference type="KEGG" id="edi:EDI_044130"/>
<dbReference type="RefSeq" id="XP_001736530.1">
    <property type="nucleotide sequence ID" value="XM_001736478.1"/>
</dbReference>
<dbReference type="KEGG" id="edi:EDI_178580"/>
<dbReference type="InterPro" id="IPR027417">
    <property type="entry name" value="P-loop_NTPase"/>
</dbReference>
<dbReference type="OMA" id="PIFCIGT"/>
<dbReference type="GO" id="GO:0003924">
    <property type="term" value="F:GTPase activity"/>
    <property type="evidence" value="ECO:0007669"/>
    <property type="project" value="InterPro"/>
</dbReference>
<evidence type="ECO:0000313" key="4">
    <source>
        <dbReference type="Proteomes" id="UP000008076"/>
    </source>
</evidence>
<dbReference type="InterPro" id="IPR001806">
    <property type="entry name" value="Small_GTPase"/>
</dbReference>
<dbReference type="Pfam" id="PF00071">
    <property type="entry name" value="Ras"/>
    <property type="match status" value="1"/>
</dbReference>
<dbReference type="VEuPathDB" id="AmoebaDB:EDI_178580"/>
<dbReference type="AlphaFoldDB" id="B0EE22"/>
<accession>B0EE22</accession>
<dbReference type="EMBL" id="DS549356">
    <property type="protein sequence ID" value="EDR25857.1"/>
    <property type="molecule type" value="Genomic_DNA"/>
</dbReference>
<protein>
    <submittedName>
        <fullName evidence="3">Uncharacterized protein</fullName>
    </submittedName>
</protein>
<dbReference type="PRINTS" id="PR00449">
    <property type="entry name" value="RASTRNSFRMNG"/>
</dbReference>
<evidence type="ECO:0000256" key="1">
    <source>
        <dbReference type="ARBA" id="ARBA00022741"/>
    </source>
</evidence>
<dbReference type="eggNOG" id="KOG0078">
    <property type="taxonomic scope" value="Eukaryota"/>
</dbReference>
<dbReference type="PANTHER" id="PTHR47978">
    <property type="match status" value="1"/>
</dbReference>
<reference evidence="3" key="2">
    <citation type="submission" date="2007-12" db="EMBL/GenBank/DDBJ databases">
        <authorList>
            <person name="Lorenzi H."/>
            <person name="Inman J."/>
            <person name="Schobel S."/>
            <person name="Amedeo P."/>
            <person name="Caler E."/>
        </authorList>
    </citation>
    <scope>NUCLEOTIDE SEQUENCE</scope>
    <source>
        <strain evidence="3">SAW760</strain>
    </source>
</reference>
<dbReference type="Proteomes" id="UP000008076">
    <property type="component" value="Unassembled WGS sequence"/>
</dbReference>
<dbReference type="GO" id="GO:0005525">
    <property type="term" value="F:GTP binding"/>
    <property type="evidence" value="ECO:0007669"/>
    <property type="project" value="InterPro"/>
</dbReference>
<dbReference type="OrthoDB" id="28988at2759"/>
<gene>
    <name evidence="2" type="ORF">EDI_044130</name>
    <name evidence="3" type="ORF">EDI_178580</name>
</gene>
<keyword evidence="4" id="KW-1185">Reference proteome</keyword>
<dbReference type="RefSeq" id="XP_001737766.1">
    <property type="nucleotide sequence ID" value="XM_001737714.1"/>
</dbReference>
<dbReference type="EMBL" id="DS548890">
    <property type="protein sequence ID" value="EDR27225.1"/>
    <property type="molecule type" value="Genomic_DNA"/>
</dbReference>
<dbReference type="GeneID" id="5882820"/>
<dbReference type="GeneID" id="5881529"/>
<keyword evidence="1" id="KW-0547">Nucleotide-binding</keyword>
<dbReference type="SUPFAM" id="SSF52540">
    <property type="entry name" value="P-loop containing nucleoside triphosphate hydrolases"/>
    <property type="match status" value="1"/>
</dbReference>